<reference evidence="4" key="1">
    <citation type="submission" date="2007-07" db="EMBL/GenBank/DDBJ databases">
        <title>Complete genome sequence of Campylobacter hominis ATCC BAA-381, a commensal isolated from the human gastrointestinal tract.</title>
        <authorList>
            <person name="Fouts D.E."/>
            <person name="Mongodin E.F."/>
            <person name="Puiu D."/>
            <person name="Sebastian Y."/>
            <person name="Miller W.G."/>
            <person name="Mandrell R.E."/>
            <person name="Nelson K.E."/>
        </authorList>
    </citation>
    <scope>NUCLEOTIDE SEQUENCE [LARGE SCALE GENOMIC DNA]</scope>
    <source>
        <strain evidence="4">ATCC BAA-381 / LMG 19568 / NCTC 13146 / CH001A</strain>
    </source>
</reference>
<feature type="transmembrane region" description="Helical" evidence="1">
    <location>
        <begin position="12"/>
        <end position="34"/>
    </location>
</feature>
<accession>A7I2Z1</accession>
<feature type="transmembrane region" description="Helical" evidence="1">
    <location>
        <begin position="133"/>
        <end position="154"/>
    </location>
</feature>
<dbReference type="KEGG" id="cha:CHAB381_1332"/>
<dbReference type="GO" id="GO:0005886">
    <property type="term" value="C:plasma membrane"/>
    <property type="evidence" value="ECO:0007669"/>
    <property type="project" value="TreeGrafter"/>
</dbReference>
<name>A7I2Z1_CAMHC</name>
<evidence type="ECO:0000313" key="4">
    <source>
        <dbReference type="Proteomes" id="UP000002407"/>
    </source>
</evidence>
<dbReference type="Pfam" id="PF09335">
    <property type="entry name" value="VTT_dom"/>
    <property type="match status" value="1"/>
</dbReference>
<keyword evidence="1" id="KW-0812">Transmembrane</keyword>
<proteinExistence type="predicted"/>
<evidence type="ECO:0000256" key="1">
    <source>
        <dbReference type="SAM" id="Phobius"/>
    </source>
</evidence>
<keyword evidence="4" id="KW-1185">Reference proteome</keyword>
<dbReference type="OrthoDB" id="5372697at2"/>
<dbReference type="HOGENOM" id="CLU_044208_7_1_7"/>
<evidence type="ECO:0000259" key="2">
    <source>
        <dbReference type="Pfam" id="PF09335"/>
    </source>
</evidence>
<keyword evidence="1" id="KW-1133">Transmembrane helix</keyword>
<dbReference type="InterPro" id="IPR051311">
    <property type="entry name" value="DedA_domain"/>
</dbReference>
<dbReference type="RefSeq" id="WP_012109184.1">
    <property type="nucleotide sequence ID" value="NC_009714.1"/>
</dbReference>
<dbReference type="AlphaFoldDB" id="A7I2Z1"/>
<gene>
    <name evidence="3" type="ordered locus">CHAB381_1332</name>
</gene>
<dbReference type="eggNOG" id="COG0586">
    <property type="taxonomic scope" value="Bacteria"/>
</dbReference>
<keyword evidence="1" id="KW-0472">Membrane</keyword>
<dbReference type="EMBL" id="CP000776">
    <property type="protein sequence ID" value="ABS50913.1"/>
    <property type="molecule type" value="Genomic_DNA"/>
</dbReference>
<evidence type="ECO:0000313" key="3">
    <source>
        <dbReference type="EMBL" id="ABS50913.1"/>
    </source>
</evidence>
<feature type="domain" description="VTT" evidence="2">
    <location>
        <begin position="25"/>
        <end position="138"/>
    </location>
</feature>
<dbReference type="InterPro" id="IPR032816">
    <property type="entry name" value="VTT_dom"/>
</dbReference>
<organism evidence="3 4">
    <name type="scientific">Campylobacter hominis (strain ATCC BAA-381 / DSM 21671 / CCUG 45161 / LMG 19568 / NCTC 13146 / CH001A)</name>
    <dbReference type="NCBI Taxonomy" id="360107"/>
    <lineage>
        <taxon>Bacteria</taxon>
        <taxon>Pseudomonadati</taxon>
        <taxon>Campylobacterota</taxon>
        <taxon>Epsilonproteobacteria</taxon>
        <taxon>Campylobacterales</taxon>
        <taxon>Campylobacteraceae</taxon>
        <taxon>Campylobacter</taxon>
    </lineage>
</organism>
<dbReference type="Proteomes" id="UP000002407">
    <property type="component" value="Chromosome"/>
</dbReference>
<sequence length="185" mass="21047">MQEMLTNLATYGYLILFFYSLGGGMIALIAAGILSGGGSMNIWLSILIAFGANFLGDSALFYLTRFNKKEILPYLRKQRRNLALSQVLFKKYGSIIILFKKYIYGFKTLVPMAIALTKFSFMKFSILNFISSAIWAISVGLASFYAGNLIIKFYENNPKWLLPLFLIILILAIYFYFKKATKKQN</sequence>
<protein>
    <submittedName>
        <fullName evidence="3">Integral membrane protein</fullName>
    </submittedName>
</protein>
<feature type="transmembrane region" description="Helical" evidence="1">
    <location>
        <begin position="160"/>
        <end position="177"/>
    </location>
</feature>
<dbReference type="PANTHER" id="PTHR42709">
    <property type="entry name" value="ALKALINE PHOSPHATASE LIKE PROTEIN"/>
    <property type="match status" value="1"/>
</dbReference>
<dbReference type="PANTHER" id="PTHR42709:SF2">
    <property type="entry name" value="INNER MEMBRANE PROTEIN YOHD"/>
    <property type="match status" value="1"/>
</dbReference>
<dbReference type="STRING" id="360107.CHAB381_1332"/>
<feature type="transmembrane region" description="Helical" evidence="1">
    <location>
        <begin position="40"/>
        <end position="63"/>
    </location>
</feature>